<feature type="transmembrane region" description="Helical" evidence="1">
    <location>
        <begin position="69"/>
        <end position="88"/>
    </location>
</feature>
<evidence type="ECO:0000313" key="2">
    <source>
        <dbReference type="EMBL" id="MBI4922209.1"/>
    </source>
</evidence>
<organism evidence="2 3">
    <name type="scientific">Devosia nanyangense</name>
    <dbReference type="NCBI Taxonomy" id="1228055"/>
    <lineage>
        <taxon>Bacteria</taxon>
        <taxon>Pseudomonadati</taxon>
        <taxon>Pseudomonadota</taxon>
        <taxon>Alphaproteobacteria</taxon>
        <taxon>Hyphomicrobiales</taxon>
        <taxon>Devosiaceae</taxon>
        <taxon>Devosia</taxon>
    </lineage>
</organism>
<dbReference type="Pfam" id="PF10947">
    <property type="entry name" value="DUF2628"/>
    <property type="match status" value="1"/>
</dbReference>
<gene>
    <name evidence="2" type="ORF">HY834_10700</name>
</gene>
<feature type="transmembrane region" description="Helical" evidence="1">
    <location>
        <begin position="37"/>
        <end position="62"/>
    </location>
</feature>
<dbReference type="Proteomes" id="UP000782610">
    <property type="component" value="Unassembled WGS sequence"/>
</dbReference>
<dbReference type="InterPro" id="IPR024399">
    <property type="entry name" value="DUF2628"/>
</dbReference>
<accession>A0A933L0V7</accession>
<reference evidence="2" key="1">
    <citation type="submission" date="2020-07" db="EMBL/GenBank/DDBJ databases">
        <title>Huge and variable diversity of episymbiotic CPR bacteria and DPANN archaea in groundwater ecosystems.</title>
        <authorList>
            <person name="He C.Y."/>
            <person name="Keren R."/>
            <person name="Whittaker M."/>
            <person name="Farag I.F."/>
            <person name="Doudna J."/>
            <person name="Cate J.H.D."/>
            <person name="Banfield J.F."/>
        </authorList>
    </citation>
    <scope>NUCLEOTIDE SEQUENCE</scope>
    <source>
        <strain evidence="2">NC_groundwater_1586_Pr3_B-0.1um_66_15</strain>
    </source>
</reference>
<proteinExistence type="predicted"/>
<protein>
    <submittedName>
        <fullName evidence="2">DUF2628 domain-containing protein</fullName>
    </submittedName>
</protein>
<sequence length="121" mass="13190">MTLYSIFEKPQGKAATGRAPVAVAERFSWLAALLPPIFALLNGLWLLGVFWVALVLGLAYIGRVIGADAAFWLYVLVAVFMGFEAPAFRRDGLVARGFVWRGDMIAGGADLAERDFLARGR</sequence>
<dbReference type="AlphaFoldDB" id="A0A933L0V7"/>
<evidence type="ECO:0000313" key="3">
    <source>
        <dbReference type="Proteomes" id="UP000782610"/>
    </source>
</evidence>
<dbReference type="EMBL" id="JACRAF010000028">
    <property type="protein sequence ID" value="MBI4922209.1"/>
    <property type="molecule type" value="Genomic_DNA"/>
</dbReference>
<keyword evidence="1" id="KW-0812">Transmembrane</keyword>
<comment type="caution">
    <text evidence="2">The sequence shown here is derived from an EMBL/GenBank/DDBJ whole genome shotgun (WGS) entry which is preliminary data.</text>
</comment>
<evidence type="ECO:0000256" key="1">
    <source>
        <dbReference type="SAM" id="Phobius"/>
    </source>
</evidence>
<keyword evidence="1" id="KW-0472">Membrane</keyword>
<keyword evidence="1" id="KW-1133">Transmembrane helix</keyword>
<name>A0A933L0V7_9HYPH</name>